<sequence>MTRYRIRALPVLAAAALLLSGCGAQPIDPATAGDLQAEVRTIAATAAGGDTIGAIALAERLRAEVDGAREAGTVNEDRASLIGIHIDAVIASLRAAAEPTDGATAGNPPPEPAPAGTSGPPAPAETIPTPADVAPESPEPAPVPEVPAAPAPGEADENEADENEPDEDAGGGGAADQGGVTPGNGGQGADKAAEQQRKAAEKAAEQARKEAERAAEKAADDAGGKGNGG</sequence>
<comment type="caution">
    <text evidence="3">The sequence shown here is derived from an EMBL/GenBank/DDBJ whole genome shotgun (WGS) entry which is preliminary data.</text>
</comment>
<evidence type="ECO:0000313" key="3">
    <source>
        <dbReference type="EMBL" id="MPY11695.1"/>
    </source>
</evidence>
<name>A0A7X1TPJ4_9MICC</name>
<evidence type="ECO:0008006" key="5">
    <source>
        <dbReference type="Google" id="ProtNLM"/>
    </source>
</evidence>
<evidence type="ECO:0000256" key="1">
    <source>
        <dbReference type="SAM" id="MobiDB-lite"/>
    </source>
</evidence>
<reference evidence="4" key="1">
    <citation type="submission" date="2019-07" db="EMBL/GenBank/DDBJ databases">
        <title>Arthrobacter KR32 sp. nov., isolated from mountain cheese made of cows milk.</title>
        <authorList>
            <person name="Flegler A."/>
        </authorList>
    </citation>
    <scope>NUCLEOTIDE SEQUENCE [LARGE SCALE GENOMIC DNA]</scope>
    <source>
        <strain evidence="4">KR32</strain>
    </source>
</reference>
<evidence type="ECO:0000256" key="2">
    <source>
        <dbReference type="SAM" id="SignalP"/>
    </source>
</evidence>
<dbReference type="AlphaFoldDB" id="A0A7X1TPJ4"/>
<dbReference type="OrthoDB" id="4955321at2"/>
<dbReference type="RefSeq" id="WP_152816546.1">
    <property type="nucleotide sequence ID" value="NZ_VJXX01000005.1"/>
</dbReference>
<keyword evidence="2" id="KW-0732">Signal</keyword>
<gene>
    <name evidence="3" type="ORF">FNH21_13390</name>
</gene>
<dbReference type="PROSITE" id="PS51257">
    <property type="entry name" value="PROKAR_LIPOPROTEIN"/>
    <property type="match status" value="1"/>
</dbReference>
<feature type="compositionally biased region" description="Acidic residues" evidence="1">
    <location>
        <begin position="154"/>
        <end position="169"/>
    </location>
</feature>
<evidence type="ECO:0000313" key="4">
    <source>
        <dbReference type="Proteomes" id="UP000326464"/>
    </source>
</evidence>
<feature type="region of interest" description="Disordered" evidence="1">
    <location>
        <begin position="99"/>
        <end position="229"/>
    </location>
</feature>
<feature type="signal peptide" evidence="2">
    <location>
        <begin position="1"/>
        <end position="24"/>
    </location>
</feature>
<dbReference type="Proteomes" id="UP000326464">
    <property type="component" value="Unassembled WGS sequence"/>
</dbReference>
<organism evidence="3 4">
    <name type="scientific">Arthrobacter bussei</name>
    <dbReference type="NCBI Taxonomy" id="2594179"/>
    <lineage>
        <taxon>Bacteria</taxon>
        <taxon>Bacillati</taxon>
        <taxon>Actinomycetota</taxon>
        <taxon>Actinomycetes</taxon>
        <taxon>Micrococcales</taxon>
        <taxon>Micrococcaceae</taxon>
        <taxon>Arthrobacter</taxon>
    </lineage>
</organism>
<feature type="compositionally biased region" description="Low complexity" evidence="1">
    <location>
        <begin position="114"/>
        <end position="136"/>
    </location>
</feature>
<feature type="compositionally biased region" description="Pro residues" evidence="1">
    <location>
        <begin position="137"/>
        <end position="150"/>
    </location>
</feature>
<keyword evidence="4" id="KW-1185">Reference proteome</keyword>
<feature type="chain" id="PRO_5038414045" description="Mucin-associated surface protein" evidence="2">
    <location>
        <begin position="25"/>
        <end position="229"/>
    </location>
</feature>
<dbReference type="EMBL" id="VJXX01000005">
    <property type="protein sequence ID" value="MPY11695.1"/>
    <property type="molecule type" value="Genomic_DNA"/>
</dbReference>
<accession>A0A7X1TPJ4</accession>
<feature type="compositionally biased region" description="Basic and acidic residues" evidence="1">
    <location>
        <begin position="191"/>
        <end position="223"/>
    </location>
</feature>
<protein>
    <recommendedName>
        <fullName evidence="5">Mucin-associated surface protein</fullName>
    </recommendedName>
</protein>
<feature type="compositionally biased region" description="Gly residues" evidence="1">
    <location>
        <begin position="170"/>
        <end position="188"/>
    </location>
</feature>
<proteinExistence type="predicted"/>